<gene>
    <name evidence="5" type="ORF">BXY45_1511</name>
</gene>
<evidence type="ECO:0000256" key="3">
    <source>
        <dbReference type="ARBA" id="ARBA00022679"/>
    </source>
</evidence>
<dbReference type="PANTHER" id="PTHR44942:SF4">
    <property type="entry name" value="METHYLTRANSFERASE TYPE 11 DOMAIN-CONTAINING PROTEIN"/>
    <property type="match status" value="1"/>
</dbReference>
<reference evidence="5 6" key="1">
    <citation type="submission" date="2018-03" db="EMBL/GenBank/DDBJ databases">
        <title>Genomic Encyclopedia of Archaeal and Bacterial Type Strains, Phase II (KMG-II): from individual species to whole genera.</title>
        <authorList>
            <person name="Goeker M."/>
        </authorList>
    </citation>
    <scope>NUCLEOTIDE SEQUENCE [LARGE SCALE GENOMIC DNA]</scope>
    <source>
        <strain evidence="5 6">DSM 44889</strain>
    </source>
</reference>
<dbReference type="EMBL" id="QGDQ01000051">
    <property type="protein sequence ID" value="PWJ45788.1"/>
    <property type="molecule type" value="Genomic_DNA"/>
</dbReference>
<protein>
    <submittedName>
        <fullName evidence="5">Methyltransferase family protein</fullName>
    </submittedName>
</protein>
<sequence>MSTQNPHADAPLPERARSFGAAAAGYAAVRPTYPAEALDFLLDGLAGGFGERKLRAADVGAGAGALTARLVDRGLEVVAVDPDPQMLAQLHVDVPGVPTFVGTAEQLPLPDASLDLVTLGQAWHWVDPAPASAEVGRALAPGGRLGLLWNRRDETVPWVAALGDLLAPAPHMAALSEDPQIGAPLDDVELFVTGRWTHELAPEDVVGLTASRSYVLTAAPAERRRVLDAVRELLATHPDTAELERIPVPYTTTCWRARRP</sequence>
<dbReference type="Gene3D" id="3.40.50.150">
    <property type="entry name" value="Vaccinia Virus protein VP39"/>
    <property type="match status" value="1"/>
</dbReference>
<keyword evidence="2 5" id="KW-0489">Methyltransferase</keyword>
<dbReference type="PANTHER" id="PTHR44942">
    <property type="entry name" value="METHYLTRANSF_11 DOMAIN-CONTAINING PROTEIN"/>
    <property type="match status" value="1"/>
</dbReference>
<evidence type="ECO:0000256" key="1">
    <source>
        <dbReference type="ARBA" id="ARBA00008361"/>
    </source>
</evidence>
<dbReference type="InterPro" id="IPR051052">
    <property type="entry name" value="Diverse_substrate_MTase"/>
</dbReference>
<dbReference type="InterPro" id="IPR013216">
    <property type="entry name" value="Methyltransf_11"/>
</dbReference>
<keyword evidence="3 5" id="KW-0808">Transferase</keyword>
<dbReference type="RefSeq" id="WP_211319846.1">
    <property type="nucleotide sequence ID" value="NZ_QGDQ01000051.1"/>
</dbReference>
<dbReference type="GO" id="GO:0008757">
    <property type="term" value="F:S-adenosylmethionine-dependent methyltransferase activity"/>
    <property type="evidence" value="ECO:0007669"/>
    <property type="project" value="InterPro"/>
</dbReference>
<dbReference type="SUPFAM" id="SSF53335">
    <property type="entry name" value="S-adenosyl-L-methionine-dependent methyltransferases"/>
    <property type="match status" value="1"/>
</dbReference>
<dbReference type="Proteomes" id="UP000245469">
    <property type="component" value="Unassembled WGS sequence"/>
</dbReference>
<dbReference type="InterPro" id="IPR029063">
    <property type="entry name" value="SAM-dependent_MTases_sf"/>
</dbReference>
<dbReference type="Pfam" id="PF08241">
    <property type="entry name" value="Methyltransf_11"/>
    <property type="match status" value="1"/>
</dbReference>
<dbReference type="AlphaFoldDB" id="A0A315ZLM2"/>
<dbReference type="CDD" id="cd02440">
    <property type="entry name" value="AdoMet_MTases"/>
    <property type="match status" value="1"/>
</dbReference>
<evidence type="ECO:0000313" key="5">
    <source>
        <dbReference type="EMBL" id="PWJ45788.1"/>
    </source>
</evidence>
<evidence type="ECO:0000256" key="2">
    <source>
        <dbReference type="ARBA" id="ARBA00022603"/>
    </source>
</evidence>
<organism evidence="5 6">
    <name type="scientific">Quadrisphaera granulorum</name>
    <dbReference type="NCBI Taxonomy" id="317664"/>
    <lineage>
        <taxon>Bacteria</taxon>
        <taxon>Bacillati</taxon>
        <taxon>Actinomycetota</taxon>
        <taxon>Actinomycetes</taxon>
        <taxon>Kineosporiales</taxon>
        <taxon>Kineosporiaceae</taxon>
        <taxon>Quadrisphaera</taxon>
    </lineage>
</organism>
<evidence type="ECO:0000259" key="4">
    <source>
        <dbReference type="Pfam" id="PF08241"/>
    </source>
</evidence>
<evidence type="ECO:0000313" key="6">
    <source>
        <dbReference type="Proteomes" id="UP000245469"/>
    </source>
</evidence>
<comment type="similarity">
    <text evidence="1">Belongs to the methyltransferase superfamily.</text>
</comment>
<name>A0A315ZLM2_9ACTN</name>
<accession>A0A315ZLM2</accession>
<proteinExistence type="inferred from homology"/>
<comment type="caution">
    <text evidence="5">The sequence shown here is derived from an EMBL/GenBank/DDBJ whole genome shotgun (WGS) entry which is preliminary data.</text>
</comment>
<feature type="domain" description="Methyltransferase type 11" evidence="4">
    <location>
        <begin position="58"/>
        <end position="145"/>
    </location>
</feature>
<keyword evidence="6" id="KW-1185">Reference proteome</keyword>
<dbReference type="GO" id="GO:0032259">
    <property type="term" value="P:methylation"/>
    <property type="evidence" value="ECO:0007669"/>
    <property type="project" value="UniProtKB-KW"/>
</dbReference>